<name>A0A975BTY8_9BACT</name>
<protein>
    <recommendedName>
        <fullName evidence="3">Histidine kinase/HSP90-like ATPase domain-containing protein</fullName>
    </recommendedName>
</protein>
<organism evidence="1 2">
    <name type="scientific">Desulfonema magnum</name>
    <dbReference type="NCBI Taxonomy" id="45655"/>
    <lineage>
        <taxon>Bacteria</taxon>
        <taxon>Pseudomonadati</taxon>
        <taxon>Thermodesulfobacteriota</taxon>
        <taxon>Desulfobacteria</taxon>
        <taxon>Desulfobacterales</taxon>
        <taxon>Desulfococcaceae</taxon>
        <taxon>Desulfonema</taxon>
    </lineage>
</organism>
<evidence type="ECO:0008006" key="3">
    <source>
        <dbReference type="Google" id="ProtNLM"/>
    </source>
</evidence>
<dbReference type="AlphaFoldDB" id="A0A975BTY8"/>
<sequence length="160" mass="18886">MDKTVSFEYYIRPLWYVVGEIRDKVEALLEFENSLNDACKMVSSELLENALKYGTCLKRGSDTRFEFTADEKQIRIEVSNDIYSEDDYKSLKDNIDQINASDNVRNLYIERLRLMMENTKMVKSQLGLYRITYEGKFKLSYQLEDTRLTITAIRELESKN</sequence>
<gene>
    <name evidence="1" type="ORF">dnm_071550</name>
</gene>
<accession>A0A975BTY8</accession>
<proteinExistence type="predicted"/>
<dbReference type="KEGG" id="dmm:dnm_071550"/>
<dbReference type="Proteomes" id="UP000663722">
    <property type="component" value="Chromosome"/>
</dbReference>
<keyword evidence="2" id="KW-1185">Reference proteome</keyword>
<evidence type="ECO:0000313" key="2">
    <source>
        <dbReference type="Proteomes" id="UP000663722"/>
    </source>
</evidence>
<dbReference type="EMBL" id="CP061800">
    <property type="protein sequence ID" value="QTA91090.1"/>
    <property type="molecule type" value="Genomic_DNA"/>
</dbReference>
<reference evidence="1" key="1">
    <citation type="journal article" date="2021" name="Microb. Physiol.">
        <title>Proteogenomic Insights into the Physiology of Marine, Sulfate-Reducing, Filamentous Desulfonema limicola and Desulfonema magnum.</title>
        <authorList>
            <person name="Schnaars V."/>
            <person name="Wohlbrand L."/>
            <person name="Scheve S."/>
            <person name="Hinrichs C."/>
            <person name="Reinhardt R."/>
            <person name="Rabus R."/>
        </authorList>
    </citation>
    <scope>NUCLEOTIDE SEQUENCE</scope>
    <source>
        <strain evidence="1">4be13</strain>
    </source>
</reference>
<evidence type="ECO:0000313" key="1">
    <source>
        <dbReference type="EMBL" id="QTA91090.1"/>
    </source>
</evidence>
<dbReference type="RefSeq" id="WP_207679013.1">
    <property type="nucleotide sequence ID" value="NZ_CP061800.1"/>
</dbReference>